<evidence type="ECO:0000313" key="1">
    <source>
        <dbReference type="EMBL" id="OTG20107.1"/>
    </source>
</evidence>
<protein>
    <submittedName>
        <fullName evidence="1">Uncharacterized protein</fullName>
    </submittedName>
</protein>
<sequence>MTYRFKGYNSQSFSLFTLEFNNPKSFPAIPYHTTHHSRLPPSHHPLQTLRPAFFRYKPPTQPPQLTLLIRSIIAATVPTLFPFGGAHTISP</sequence>
<gene>
    <name evidence="1" type="ORF">HannXRQ_Chr07g0189361</name>
</gene>
<reference evidence="2" key="1">
    <citation type="journal article" date="2017" name="Nature">
        <title>The sunflower genome provides insights into oil metabolism, flowering and Asterid evolution.</title>
        <authorList>
            <person name="Badouin H."/>
            <person name="Gouzy J."/>
            <person name="Grassa C.J."/>
            <person name="Murat F."/>
            <person name="Staton S.E."/>
            <person name="Cottret L."/>
            <person name="Lelandais-Briere C."/>
            <person name="Owens G.L."/>
            <person name="Carrere S."/>
            <person name="Mayjonade B."/>
            <person name="Legrand L."/>
            <person name="Gill N."/>
            <person name="Kane N.C."/>
            <person name="Bowers J.E."/>
            <person name="Hubner S."/>
            <person name="Bellec A."/>
            <person name="Berard A."/>
            <person name="Berges H."/>
            <person name="Blanchet N."/>
            <person name="Boniface M.C."/>
            <person name="Brunel D."/>
            <person name="Catrice O."/>
            <person name="Chaidir N."/>
            <person name="Claudel C."/>
            <person name="Donnadieu C."/>
            <person name="Faraut T."/>
            <person name="Fievet G."/>
            <person name="Helmstetter N."/>
            <person name="King M."/>
            <person name="Knapp S.J."/>
            <person name="Lai Z."/>
            <person name="Le Paslier M.C."/>
            <person name="Lippi Y."/>
            <person name="Lorenzon L."/>
            <person name="Mandel J.R."/>
            <person name="Marage G."/>
            <person name="Marchand G."/>
            <person name="Marquand E."/>
            <person name="Bret-Mestries E."/>
            <person name="Morien E."/>
            <person name="Nambeesan S."/>
            <person name="Nguyen T."/>
            <person name="Pegot-Espagnet P."/>
            <person name="Pouilly N."/>
            <person name="Raftis F."/>
            <person name="Sallet E."/>
            <person name="Schiex T."/>
            <person name="Thomas J."/>
            <person name="Vandecasteele C."/>
            <person name="Vares D."/>
            <person name="Vear F."/>
            <person name="Vautrin S."/>
            <person name="Crespi M."/>
            <person name="Mangin B."/>
            <person name="Burke J.M."/>
            <person name="Salse J."/>
            <person name="Munos S."/>
            <person name="Vincourt P."/>
            <person name="Rieseberg L.H."/>
            <person name="Langlade N.B."/>
        </authorList>
    </citation>
    <scope>NUCLEOTIDE SEQUENCE [LARGE SCALE GENOMIC DNA]</scope>
    <source>
        <strain evidence="2">cv. SF193</strain>
    </source>
</reference>
<evidence type="ECO:0000313" key="2">
    <source>
        <dbReference type="Proteomes" id="UP000215914"/>
    </source>
</evidence>
<organism evidence="1 2">
    <name type="scientific">Helianthus annuus</name>
    <name type="common">Common sunflower</name>
    <dbReference type="NCBI Taxonomy" id="4232"/>
    <lineage>
        <taxon>Eukaryota</taxon>
        <taxon>Viridiplantae</taxon>
        <taxon>Streptophyta</taxon>
        <taxon>Embryophyta</taxon>
        <taxon>Tracheophyta</taxon>
        <taxon>Spermatophyta</taxon>
        <taxon>Magnoliopsida</taxon>
        <taxon>eudicotyledons</taxon>
        <taxon>Gunneridae</taxon>
        <taxon>Pentapetalae</taxon>
        <taxon>asterids</taxon>
        <taxon>campanulids</taxon>
        <taxon>Asterales</taxon>
        <taxon>Asteraceae</taxon>
        <taxon>Asteroideae</taxon>
        <taxon>Heliantheae alliance</taxon>
        <taxon>Heliantheae</taxon>
        <taxon>Helianthus</taxon>
    </lineage>
</organism>
<name>A0A251U9S7_HELAN</name>
<dbReference type="Proteomes" id="UP000215914">
    <property type="component" value="Chromosome 7"/>
</dbReference>
<accession>A0A251U9S7</accession>
<dbReference type="EMBL" id="CM007896">
    <property type="protein sequence ID" value="OTG20107.1"/>
    <property type="molecule type" value="Genomic_DNA"/>
</dbReference>
<dbReference type="InParanoid" id="A0A251U9S7"/>
<proteinExistence type="predicted"/>
<keyword evidence="2" id="KW-1185">Reference proteome</keyword>
<dbReference type="AlphaFoldDB" id="A0A251U9S7"/>